<evidence type="ECO:0000256" key="1">
    <source>
        <dbReference type="SAM" id="MobiDB-lite"/>
    </source>
</evidence>
<dbReference type="EMBL" id="CAJMXA010000780">
    <property type="protein sequence ID" value="CAE6442823.1"/>
    <property type="molecule type" value="Genomic_DNA"/>
</dbReference>
<evidence type="ECO:0000313" key="3">
    <source>
        <dbReference type="Proteomes" id="UP000663853"/>
    </source>
</evidence>
<dbReference type="Proteomes" id="UP000663853">
    <property type="component" value="Unassembled WGS sequence"/>
</dbReference>
<evidence type="ECO:0000313" key="2">
    <source>
        <dbReference type="EMBL" id="CAE6442823.1"/>
    </source>
</evidence>
<feature type="region of interest" description="Disordered" evidence="1">
    <location>
        <begin position="1"/>
        <end position="70"/>
    </location>
</feature>
<feature type="compositionally biased region" description="Polar residues" evidence="1">
    <location>
        <begin position="1"/>
        <end position="13"/>
    </location>
</feature>
<proteinExistence type="predicted"/>
<comment type="caution">
    <text evidence="2">The sequence shown here is derived from an EMBL/GenBank/DDBJ whole genome shotgun (WGS) entry which is preliminary data.</text>
</comment>
<feature type="compositionally biased region" description="Low complexity" evidence="1">
    <location>
        <begin position="24"/>
        <end position="36"/>
    </location>
</feature>
<dbReference type="AlphaFoldDB" id="A0A8H3AXC9"/>
<name>A0A8H3AXC9_9AGAM</name>
<accession>A0A8H3AXC9</accession>
<organism evidence="2 3">
    <name type="scientific">Rhizoctonia solani</name>
    <dbReference type="NCBI Taxonomy" id="456999"/>
    <lineage>
        <taxon>Eukaryota</taxon>
        <taxon>Fungi</taxon>
        <taxon>Dikarya</taxon>
        <taxon>Basidiomycota</taxon>
        <taxon>Agaricomycotina</taxon>
        <taxon>Agaricomycetes</taxon>
        <taxon>Cantharellales</taxon>
        <taxon>Ceratobasidiaceae</taxon>
        <taxon>Rhizoctonia</taxon>
    </lineage>
</organism>
<protein>
    <submittedName>
        <fullName evidence="2">Uncharacterized protein</fullName>
    </submittedName>
</protein>
<feature type="compositionally biased region" description="Basic and acidic residues" evidence="1">
    <location>
        <begin position="58"/>
        <end position="70"/>
    </location>
</feature>
<gene>
    <name evidence="2" type="ORF">RDB_LOCUS38587</name>
</gene>
<reference evidence="2" key="1">
    <citation type="submission" date="2021-01" db="EMBL/GenBank/DDBJ databases">
        <authorList>
            <person name="Kaushik A."/>
        </authorList>
    </citation>
    <scope>NUCLEOTIDE SEQUENCE</scope>
    <source>
        <strain evidence="2">AG6-10EEA</strain>
    </source>
</reference>
<sequence>MQTVNNESNSHDGNNVAPAPYSPSPQLQRLRSLIRSSRTDNAEQSPFEAPPFSVHVRTLTDSEREEREAKIKKSLEEAAAASARANEAWRKFLELKEEIARIAKEEAAANTASLSGVHQLQSDNGVVPAKHDDCHQSVQKV</sequence>